<dbReference type="Proteomes" id="UP000198923">
    <property type="component" value="Unassembled WGS sequence"/>
</dbReference>
<accession>A0A1G8CQ15</accession>
<dbReference type="AlphaFoldDB" id="A0A1G8CQ15"/>
<dbReference type="InterPro" id="IPR036249">
    <property type="entry name" value="Thioredoxin-like_sf"/>
</dbReference>
<keyword evidence="2" id="KW-0413">Isomerase</keyword>
<proteinExistence type="predicted"/>
<feature type="domain" description="DSBA-like thioredoxin" evidence="1">
    <location>
        <begin position="3"/>
        <end position="203"/>
    </location>
</feature>
<dbReference type="GO" id="GO:0016491">
    <property type="term" value="F:oxidoreductase activity"/>
    <property type="evidence" value="ECO:0007669"/>
    <property type="project" value="InterPro"/>
</dbReference>
<dbReference type="PANTHER" id="PTHR13887:SF41">
    <property type="entry name" value="THIOREDOXIN SUPERFAMILY PROTEIN"/>
    <property type="match status" value="1"/>
</dbReference>
<dbReference type="OrthoDB" id="9799122at2"/>
<evidence type="ECO:0000313" key="2">
    <source>
        <dbReference type="EMBL" id="SDH47575.1"/>
    </source>
</evidence>
<reference evidence="2 3" key="1">
    <citation type="submission" date="2016-10" db="EMBL/GenBank/DDBJ databases">
        <authorList>
            <person name="de Groot N.N."/>
        </authorList>
    </citation>
    <scope>NUCLEOTIDE SEQUENCE [LARGE SCALE GENOMIC DNA]</scope>
    <source>
        <strain evidence="2 3">CPCC 201354</strain>
    </source>
</reference>
<evidence type="ECO:0000259" key="1">
    <source>
        <dbReference type="Pfam" id="PF01323"/>
    </source>
</evidence>
<organism evidence="2 3">
    <name type="scientific">Sinosporangium album</name>
    <dbReference type="NCBI Taxonomy" id="504805"/>
    <lineage>
        <taxon>Bacteria</taxon>
        <taxon>Bacillati</taxon>
        <taxon>Actinomycetota</taxon>
        <taxon>Actinomycetes</taxon>
        <taxon>Streptosporangiales</taxon>
        <taxon>Streptosporangiaceae</taxon>
        <taxon>Sinosporangium</taxon>
    </lineage>
</organism>
<keyword evidence="3" id="KW-1185">Reference proteome</keyword>
<gene>
    <name evidence="2" type="ORF">SAMN05421505_11699</name>
</gene>
<dbReference type="GO" id="GO:0016853">
    <property type="term" value="F:isomerase activity"/>
    <property type="evidence" value="ECO:0007669"/>
    <property type="project" value="UniProtKB-KW"/>
</dbReference>
<dbReference type="InterPro" id="IPR001853">
    <property type="entry name" value="DSBA-like_thioredoxin_dom"/>
</dbReference>
<dbReference type="RefSeq" id="WP_093171661.1">
    <property type="nucleotide sequence ID" value="NZ_FNCN01000016.1"/>
</dbReference>
<dbReference type="CDD" id="cd03024">
    <property type="entry name" value="DsbA_FrnE"/>
    <property type="match status" value="1"/>
</dbReference>
<dbReference type="STRING" id="504805.SAMN05421505_11699"/>
<dbReference type="PANTHER" id="PTHR13887">
    <property type="entry name" value="GLUTATHIONE S-TRANSFERASE KAPPA"/>
    <property type="match status" value="1"/>
</dbReference>
<dbReference type="Pfam" id="PF01323">
    <property type="entry name" value="DSBA"/>
    <property type="match status" value="1"/>
</dbReference>
<protein>
    <submittedName>
        <fullName evidence="2">Predicted dithiol-disulfide isomerase, DsbA family</fullName>
    </submittedName>
</protein>
<dbReference type="EMBL" id="FNCN01000016">
    <property type="protein sequence ID" value="SDH47575.1"/>
    <property type="molecule type" value="Genomic_DNA"/>
</dbReference>
<dbReference type="SUPFAM" id="SSF52833">
    <property type="entry name" value="Thioredoxin-like"/>
    <property type="match status" value="1"/>
</dbReference>
<name>A0A1G8CQ15_9ACTN</name>
<evidence type="ECO:0000313" key="3">
    <source>
        <dbReference type="Proteomes" id="UP000198923"/>
    </source>
</evidence>
<dbReference type="Gene3D" id="3.40.30.10">
    <property type="entry name" value="Glutaredoxin"/>
    <property type="match status" value="1"/>
</dbReference>
<sequence>MKLEVWSDVVCPWCYIGKRRMERALEQFEHADDVQVEWRSYQLDPTYPTGISEPVYEALGRKFGGDAAVRNMLDRVTAIGAEEDLKIDFDRALTVNTFDAHRLLHLAKETGVETAAWERLLKAYFVQGEDLSNKPTLIRALAEAGVPEADSTRVLESDAYKSDVEADIQAAQSLGANGVPFFVIDRRYGISGAQPVEVFLQALNRAHADTTGN</sequence>